<organism evidence="1 2">
    <name type="scientific">Naganishia cerealis</name>
    <dbReference type="NCBI Taxonomy" id="610337"/>
    <lineage>
        <taxon>Eukaryota</taxon>
        <taxon>Fungi</taxon>
        <taxon>Dikarya</taxon>
        <taxon>Basidiomycota</taxon>
        <taxon>Agaricomycotina</taxon>
        <taxon>Tremellomycetes</taxon>
        <taxon>Filobasidiales</taxon>
        <taxon>Filobasidiaceae</taxon>
        <taxon>Naganishia</taxon>
    </lineage>
</organism>
<proteinExistence type="predicted"/>
<sequence length="283" mass="32366">MQHEEPSLSLIKKGLKFPEGSARGDGKRYKFLKETINDLLKNSKHDKHNDYSLLTKHRDHGVREDYLLMYAVCVAKVEDSVGYYENVVLIVHTLRDDCMDDKRKIVESIPFKVYFATLKEVMMMGESKHVDPERLQVFDVAGSSLFQDCDPDWEDIGNILEELRKEDNSLLQLTPSGQWDISMHGRRTYSLFNLLDQSSNRSVSSSSQLSEAQGSRSERTSLFADVREFNTFVVKRWERRKRRFSELQRCEPGKESSNSQLSSHSGNSAVSYGTGSTGPAQHT</sequence>
<dbReference type="EMBL" id="JASBWR010000023">
    <property type="protein sequence ID" value="KAJ9107925.1"/>
    <property type="molecule type" value="Genomic_DNA"/>
</dbReference>
<gene>
    <name evidence="1" type="ORF">QFC19_002668</name>
</gene>
<name>A0ACC2WA14_9TREE</name>
<evidence type="ECO:0000313" key="1">
    <source>
        <dbReference type="EMBL" id="KAJ9107925.1"/>
    </source>
</evidence>
<reference evidence="1" key="1">
    <citation type="submission" date="2023-04" db="EMBL/GenBank/DDBJ databases">
        <title>Draft Genome sequencing of Naganishia species isolated from polar environments using Oxford Nanopore Technology.</title>
        <authorList>
            <person name="Leo P."/>
            <person name="Venkateswaran K."/>
        </authorList>
    </citation>
    <scope>NUCLEOTIDE SEQUENCE</scope>
    <source>
        <strain evidence="1">MNA-CCFEE 5261</strain>
    </source>
</reference>
<keyword evidence="2" id="KW-1185">Reference proteome</keyword>
<accession>A0ACC2WA14</accession>
<evidence type="ECO:0000313" key="2">
    <source>
        <dbReference type="Proteomes" id="UP001241377"/>
    </source>
</evidence>
<dbReference type="Proteomes" id="UP001241377">
    <property type="component" value="Unassembled WGS sequence"/>
</dbReference>
<protein>
    <submittedName>
        <fullName evidence="1">Uncharacterized protein</fullName>
    </submittedName>
</protein>
<comment type="caution">
    <text evidence="1">The sequence shown here is derived from an EMBL/GenBank/DDBJ whole genome shotgun (WGS) entry which is preliminary data.</text>
</comment>